<dbReference type="Gene3D" id="3.10.129.10">
    <property type="entry name" value="Hotdog Thioesterase"/>
    <property type="match status" value="1"/>
</dbReference>
<dbReference type="PANTHER" id="PTHR21660">
    <property type="entry name" value="THIOESTERASE SUPERFAMILY MEMBER-RELATED"/>
    <property type="match status" value="1"/>
</dbReference>
<dbReference type="GO" id="GO:0047617">
    <property type="term" value="F:fatty acyl-CoA hydrolase activity"/>
    <property type="evidence" value="ECO:0007669"/>
    <property type="project" value="InterPro"/>
</dbReference>
<feature type="domain" description="Thioesterase" evidence="4">
    <location>
        <begin position="73"/>
        <end position="144"/>
    </location>
</feature>
<evidence type="ECO:0000256" key="2">
    <source>
        <dbReference type="ARBA" id="ARBA00022801"/>
    </source>
</evidence>
<dbReference type="InterPro" id="IPR003736">
    <property type="entry name" value="PAAI_dom"/>
</dbReference>
<dbReference type="EMBL" id="AP009384">
    <property type="protein sequence ID" value="BAF90234.1"/>
    <property type="molecule type" value="Genomic_DNA"/>
</dbReference>
<dbReference type="PANTHER" id="PTHR21660:SF1">
    <property type="entry name" value="ACYL-COENZYME A THIOESTERASE 13"/>
    <property type="match status" value="1"/>
</dbReference>
<reference evidence="5 6" key="4">
    <citation type="journal article" date="2009" name="Appl. Environ. Microbiol.">
        <title>Comparative genome-wide transcriptional profiling of Azorhizobium caulinodans ORS571 grown under free-living and symbiotic conditions.</title>
        <authorList>
            <person name="Tsukada S."/>
            <person name="Aono T."/>
            <person name="Akiba N."/>
            <person name="Lee KB."/>
            <person name="Liu CT."/>
            <person name="Toyazaki H."/>
            <person name="Oyaizu H."/>
        </authorList>
    </citation>
    <scope>NUCLEOTIDE SEQUENCE [LARGE SCALE GENOMIC DNA]</scope>
    <source>
        <strain evidence="6">ATCC 43989 / DSM 5975 / JCM 20966 / LMG 6465 / NBRC 14845 / NCIMB 13405 / ORS 571</strain>
    </source>
</reference>
<accession>A8HSZ5</accession>
<dbReference type="Pfam" id="PF03061">
    <property type="entry name" value="4HBT"/>
    <property type="match status" value="1"/>
</dbReference>
<reference evidence="5 6" key="6">
    <citation type="journal article" date="2011" name="Appl. Environ. Microbiol.">
        <title>Involvement of the azorhizobial chromosome partition gene (parA) in the onset of bacteroid differentiation during Sesbania rostrata stem nodule development.</title>
        <authorList>
            <person name="Liu CT."/>
            <person name="Lee KB."/>
            <person name="Wang YS."/>
            <person name="Peng MH."/>
            <person name="Lee KT."/>
            <person name="Suzuki S."/>
            <person name="Suzuki T."/>
            <person name="Oyaizu H."/>
        </authorList>
    </citation>
    <scope>NUCLEOTIDE SEQUENCE [LARGE SCALE GENOMIC DNA]</scope>
    <source>
        <strain evidence="6">ATCC 43989 / DSM 5975 / JCM 20966 / LMG 6465 / NBRC 14845 / NCIMB 13405 / ORS 571</strain>
    </source>
</reference>
<gene>
    <name evidence="5" type="ordered locus">AZC_4236</name>
</gene>
<dbReference type="eggNOG" id="COG2050">
    <property type="taxonomic scope" value="Bacteria"/>
</dbReference>
<name>A8HSZ5_AZOC5</name>
<feature type="region of interest" description="Disordered" evidence="3">
    <location>
        <begin position="1"/>
        <end position="23"/>
    </location>
</feature>
<dbReference type="InterPro" id="IPR006683">
    <property type="entry name" value="Thioestr_dom"/>
</dbReference>
<protein>
    <submittedName>
        <fullName evidence="5">Phenylacetic acid degradation-related protein</fullName>
    </submittedName>
</protein>
<sequence>MRPAAYDGGKNNGGPPMTTAAPTVRDPAFEARVRESFARQPFMATMGACLGTVAPGRVEVVLPYAEGVTQQLGYFHGGAIGAIADTAGGYAAFTLFPAGSTVLTVEYKINIMAPGKGERLVAVGEVVRSGRTLTIVRVDVHAETAGARTHCATATQTLMCLEGRSDSR</sequence>
<dbReference type="SUPFAM" id="SSF54637">
    <property type="entry name" value="Thioesterase/thiol ester dehydrase-isomerase"/>
    <property type="match status" value="1"/>
</dbReference>
<evidence type="ECO:0000256" key="3">
    <source>
        <dbReference type="SAM" id="MobiDB-lite"/>
    </source>
</evidence>
<keyword evidence="2" id="KW-0378">Hydrolase</keyword>
<dbReference type="InterPro" id="IPR029069">
    <property type="entry name" value="HotDog_dom_sf"/>
</dbReference>
<evidence type="ECO:0000256" key="1">
    <source>
        <dbReference type="ARBA" id="ARBA00008324"/>
    </source>
</evidence>
<evidence type="ECO:0000259" key="4">
    <source>
        <dbReference type="Pfam" id="PF03061"/>
    </source>
</evidence>
<reference evidence="5 6" key="1">
    <citation type="journal article" date="2007" name="Appl. Environ. Microbiol.">
        <title>Rhizobial factors required for stem nodule maturation and maintenance in Sesbania rostrata-Azorhizobium caulinodans ORS571 symbiosis.</title>
        <authorList>
            <person name="Suzuki S."/>
            <person name="Aono T."/>
            <person name="Lee KB."/>
            <person name="Suzuki T."/>
            <person name="Liu CT."/>
            <person name="Miwa H."/>
            <person name="Wakao S."/>
            <person name="Iki T."/>
            <person name="Oyaizu H."/>
        </authorList>
    </citation>
    <scope>NUCLEOTIDE SEQUENCE [LARGE SCALE GENOMIC DNA]</scope>
    <source>
        <strain evidence="6">ATCC 43989 / DSM 5975 / JCM 20966 / LMG 6465 / NBRC 14845 / NCIMB 13405 / ORS 571</strain>
    </source>
</reference>
<reference evidence="5 6" key="5">
    <citation type="journal article" date="2010" name="Appl. Environ. Microbiol.">
        <title>phrR-like gene praR of Azorhizobium caulinodans ORS571 is essential for symbiosis with Sesbania rostrata and is involved in expression of reb genes.</title>
        <authorList>
            <person name="Akiba N."/>
            <person name="Aono T."/>
            <person name="Toyazaki H."/>
            <person name="Sato S."/>
            <person name="Oyaizu H."/>
        </authorList>
    </citation>
    <scope>NUCLEOTIDE SEQUENCE [LARGE SCALE GENOMIC DNA]</scope>
    <source>
        <strain evidence="6">ATCC 43989 / DSM 5975 / JCM 20966 / LMG 6465 / NBRC 14845 / NCIMB 13405 / ORS 571</strain>
    </source>
</reference>
<organism evidence="5 6">
    <name type="scientific">Azorhizobium caulinodans (strain ATCC 43989 / DSM 5975 / JCM 20966 / LMG 6465 / NBRC 14845 / NCIMB 13405 / ORS 571)</name>
    <dbReference type="NCBI Taxonomy" id="438753"/>
    <lineage>
        <taxon>Bacteria</taxon>
        <taxon>Pseudomonadati</taxon>
        <taxon>Pseudomonadota</taxon>
        <taxon>Alphaproteobacteria</taxon>
        <taxon>Hyphomicrobiales</taxon>
        <taxon>Xanthobacteraceae</taxon>
        <taxon>Azorhizobium</taxon>
    </lineage>
</organism>
<keyword evidence="6" id="KW-1185">Reference proteome</keyword>
<dbReference type="HOGENOM" id="CLU_089876_5_1_5"/>
<dbReference type="AlphaFoldDB" id="A8HSZ5"/>
<dbReference type="STRING" id="438753.AZC_4236"/>
<comment type="similarity">
    <text evidence="1">Belongs to the thioesterase PaaI family.</text>
</comment>
<reference evidence="6" key="2">
    <citation type="submission" date="2007-04" db="EMBL/GenBank/DDBJ databases">
        <title>Complete genome sequence of the nitrogen-fixing bacterium Azorhizobium caulinodans ORS571.</title>
        <authorList>
            <person name="Lee K.B."/>
            <person name="Backer P.D."/>
            <person name="Aono T."/>
            <person name="Liu C.T."/>
            <person name="Suzuki S."/>
            <person name="Suzuki T."/>
            <person name="Kaneko T."/>
            <person name="Yamada M."/>
            <person name="Tabata S."/>
            <person name="Kupfer D.M."/>
            <person name="Najar F.Z."/>
            <person name="Wiley G.B."/>
            <person name="Roe B."/>
            <person name="Binnewies T."/>
            <person name="Ussery D."/>
            <person name="Vereecke D."/>
            <person name="Gevers D."/>
            <person name="Holsters M."/>
            <person name="Oyaizu H."/>
        </authorList>
    </citation>
    <scope>NUCLEOTIDE SEQUENCE [LARGE SCALE GENOMIC DNA]</scope>
    <source>
        <strain evidence="6">ATCC 43989 / DSM 5975 / JCM 20966 / LMG 6465 / NBRC 14845 / NCIMB 13405 / ORS 571</strain>
    </source>
</reference>
<reference evidence="5 6" key="3">
    <citation type="journal article" date="2008" name="BMC Genomics">
        <title>The genome of the versatile nitrogen fixer Azorhizobium caulinodans ORS571.</title>
        <authorList>
            <person name="Lee KB."/>
            <person name="Backer P.D."/>
            <person name="Aono T."/>
            <person name="Liu CT."/>
            <person name="Suzuki S."/>
            <person name="Suzuki T."/>
            <person name="Kaneko T."/>
            <person name="Yamada M."/>
            <person name="Tabata S."/>
            <person name="Kupfer D.M."/>
            <person name="Najar F.Z."/>
            <person name="Wiley G.B."/>
            <person name="Roe B."/>
            <person name="Binnewies T.T."/>
            <person name="Ussery D.W."/>
            <person name="D'Haeze W."/>
            <person name="Herder J.D."/>
            <person name="Gevers D."/>
            <person name="Vereecke D."/>
            <person name="Holsters M."/>
            <person name="Oyaizu H."/>
        </authorList>
    </citation>
    <scope>NUCLEOTIDE SEQUENCE [LARGE SCALE GENOMIC DNA]</scope>
    <source>
        <strain evidence="6">ATCC 43989 / DSM 5975 / JCM 20966 / LMG 6465 / NBRC 14845 / NCIMB 13405 / ORS 571</strain>
    </source>
</reference>
<evidence type="ECO:0000313" key="5">
    <source>
        <dbReference type="EMBL" id="BAF90234.1"/>
    </source>
</evidence>
<dbReference type="InterPro" id="IPR039298">
    <property type="entry name" value="ACOT13"/>
</dbReference>
<dbReference type="CDD" id="cd03443">
    <property type="entry name" value="PaaI_thioesterase"/>
    <property type="match status" value="1"/>
</dbReference>
<dbReference type="KEGG" id="azc:AZC_4236"/>
<dbReference type="NCBIfam" id="TIGR00369">
    <property type="entry name" value="unchar_dom_1"/>
    <property type="match status" value="1"/>
</dbReference>
<evidence type="ECO:0000313" key="6">
    <source>
        <dbReference type="Proteomes" id="UP000000270"/>
    </source>
</evidence>
<dbReference type="Proteomes" id="UP000000270">
    <property type="component" value="Chromosome"/>
</dbReference>
<proteinExistence type="inferred from homology"/>